<dbReference type="InterPro" id="IPR016181">
    <property type="entry name" value="Acyl_CoA_acyltransferase"/>
</dbReference>
<dbReference type="SUPFAM" id="SSF55729">
    <property type="entry name" value="Acyl-CoA N-acyltransferases (Nat)"/>
    <property type="match status" value="1"/>
</dbReference>
<dbReference type="PROSITE" id="PS51186">
    <property type="entry name" value="GNAT"/>
    <property type="match status" value="1"/>
</dbReference>
<dbReference type="RefSeq" id="WP_068835966.1">
    <property type="nucleotide sequence ID" value="NZ_JBHSMX010000004.1"/>
</dbReference>
<dbReference type="InterPro" id="IPR000182">
    <property type="entry name" value="GNAT_dom"/>
</dbReference>
<dbReference type="Gene3D" id="3.40.630.30">
    <property type="match status" value="1"/>
</dbReference>
<organism evidence="4 5">
    <name type="scientific">Polaromonas jejuensis</name>
    <dbReference type="NCBI Taxonomy" id="457502"/>
    <lineage>
        <taxon>Bacteria</taxon>
        <taxon>Pseudomonadati</taxon>
        <taxon>Pseudomonadota</taxon>
        <taxon>Betaproteobacteria</taxon>
        <taxon>Burkholderiales</taxon>
        <taxon>Comamonadaceae</taxon>
        <taxon>Polaromonas</taxon>
    </lineage>
</organism>
<sequence>MEIRRLQTADASAYRALRLRGLHEHPDAFTSSFEEESLRPLADAEKRLSATAHEKFWGAFVNGVLAGMVGLNQETRLKNRHKATLVAMYVADEFTGQGLGRALVDNVLQDARTSGIEHLILTVTDGNRQALALYERAGFTSFGTEPDAIRVNGISFGKTHMYLHLKSS</sequence>
<evidence type="ECO:0000256" key="2">
    <source>
        <dbReference type="ARBA" id="ARBA00023315"/>
    </source>
</evidence>
<name>A0ABW0Q7G8_9BURK</name>
<evidence type="ECO:0000256" key="1">
    <source>
        <dbReference type="ARBA" id="ARBA00022679"/>
    </source>
</evidence>
<accession>A0ABW0Q7G8</accession>
<dbReference type="GO" id="GO:0016746">
    <property type="term" value="F:acyltransferase activity"/>
    <property type="evidence" value="ECO:0007669"/>
    <property type="project" value="UniProtKB-KW"/>
</dbReference>
<proteinExistence type="predicted"/>
<dbReference type="Pfam" id="PF00583">
    <property type="entry name" value="Acetyltransf_1"/>
    <property type="match status" value="1"/>
</dbReference>
<feature type="domain" description="N-acetyltransferase" evidence="3">
    <location>
        <begin position="1"/>
        <end position="166"/>
    </location>
</feature>
<dbReference type="EMBL" id="JBHSMX010000004">
    <property type="protein sequence ID" value="MFC5519837.1"/>
    <property type="molecule type" value="Genomic_DNA"/>
</dbReference>
<keyword evidence="1 4" id="KW-0808">Transferase</keyword>
<dbReference type="PANTHER" id="PTHR43877">
    <property type="entry name" value="AMINOALKYLPHOSPHONATE N-ACETYLTRANSFERASE-RELATED-RELATED"/>
    <property type="match status" value="1"/>
</dbReference>
<comment type="caution">
    <text evidence="4">The sequence shown here is derived from an EMBL/GenBank/DDBJ whole genome shotgun (WGS) entry which is preliminary data.</text>
</comment>
<dbReference type="InterPro" id="IPR050832">
    <property type="entry name" value="Bact_Acetyltransf"/>
</dbReference>
<evidence type="ECO:0000313" key="5">
    <source>
        <dbReference type="Proteomes" id="UP001596084"/>
    </source>
</evidence>
<gene>
    <name evidence="4" type="ORF">ACFPP7_02735</name>
</gene>
<dbReference type="EC" id="2.3.-.-" evidence="4"/>
<dbReference type="Proteomes" id="UP001596084">
    <property type="component" value="Unassembled WGS sequence"/>
</dbReference>
<evidence type="ECO:0000313" key="4">
    <source>
        <dbReference type="EMBL" id="MFC5519837.1"/>
    </source>
</evidence>
<protein>
    <submittedName>
        <fullName evidence="4">GNAT family N-acetyltransferase</fullName>
        <ecNumber evidence="4">2.3.-.-</ecNumber>
    </submittedName>
</protein>
<dbReference type="CDD" id="cd04301">
    <property type="entry name" value="NAT_SF"/>
    <property type="match status" value="1"/>
</dbReference>
<keyword evidence="5" id="KW-1185">Reference proteome</keyword>
<reference evidence="5" key="1">
    <citation type="journal article" date="2019" name="Int. J. Syst. Evol. Microbiol.">
        <title>The Global Catalogue of Microorganisms (GCM) 10K type strain sequencing project: providing services to taxonomists for standard genome sequencing and annotation.</title>
        <authorList>
            <consortium name="The Broad Institute Genomics Platform"/>
            <consortium name="The Broad Institute Genome Sequencing Center for Infectious Disease"/>
            <person name="Wu L."/>
            <person name="Ma J."/>
        </authorList>
    </citation>
    <scope>NUCLEOTIDE SEQUENCE [LARGE SCALE GENOMIC DNA]</scope>
    <source>
        <strain evidence="5">CGMCC 4.7277</strain>
    </source>
</reference>
<evidence type="ECO:0000259" key="3">
    <source>
        <dbReference type="PROSITE" id="PS51186"/>
    </source>
</evidence>
<keyword evidence="2 4" id="KW-0012">Acyltransferase</keyword>